<dbReference type="PROSITE" id="PS00187">
    <property type="entry name" value="TPP_ENZYMES"/>
    <property type="match status" value="1"/>
</dbReference>
<dbReference type="PANTHER" id="PTHR18968">
    <property type="entry name" value="THIAMINE PYROPHOSPHATE ENZYMES"/>
    <property type="match status" value="1"/>
</dbReference>
<dbReference type="InterPro" id="IPR012001">
    <property type="entry name" value="Thiamin_PyroP_enz_TPP-bd_dom"/>
</dbReference>
<comment type="cofactor">
    <cofactor evidence="11">
        <name>thiamine diphosphate</name>
        <dbReference type="ChEBI" id="CHEBI:58937"/>
    </cofactor>
    <text evidence="11">Binds 1 thiamine pyrophosphate per subunit.</text>
</comment>
<dbReference type="InterPro" id="IPR000399">
    <property type="entry name" value="TPP-bd_CS"/>
</dbReference>
<sequence length="577" mass="62975">METKTKQNQIKTSTTSERISGSEAVIKCLLAEGVNTLYGYPGGAIMPVYDELYKYQDQIHHVLSRHEQGAAHAAQGYARISGKVGVAIATSGPGATNLITGIADAQIDSTPLVCITGQVGSHLLGSDAFQETDIVGISTPVTKWNHQITKASEIPEVFAKAFYIAKSGRPGPVLIDITKNAQFEEFDFKYEKCKGIRSYKPVPKTDESTLKAAAELINNAKKPLVVWGQGVILGKAEEEFKAVIEKAGLPSAWTILGASAMPTSHPLNVGMVGMHGNYAPNVLTNECDVLIAIGMRFDDRVTGNLATYAKQAKIVHFEIDPAEVDKNVKTDVAVLGDAKTSLNALLPLLNANSHNDWHQKFKDLYKIEYEKVIKNDIHPTKEGLTMGEVLKEINIQTKGEAAIVSDVGQHQMIACRYADFNVSKSNITSGGLGTMGFALPAAIGAKMAAPEREVIMIAGDGGYQMNIQELGTIFQQKVPVKIVVLNNEFLGMVRQWQQLFFDRRYASTEMVNPDFVAIAKGYHIDAQKVSERKDLKAAIKEMIDCDGPYFLEVRVEKEDNVFPMIPTGASVSDIRLE</sequence>
<dbReference type="SUPFAM" id="SSF52518">
    <property type="entry name" value="Thiamin diphosphate-binding fold (THDP-binding)"/>
    <property type="match status" value="2"/>
</dbReference>
<proteinExistence type="inferred from homology"/>
<name>A0ABR6XXK1_9FLAO</name>
<keyword evidence="7 11" id="KW-0479">Metal-binding</keyword>
<feature type="domain" description="Thiamine pyrophosphate enzyme central" evidence="12">
    <location>
        <begin position="210"/>
        <end position="345"/>
    </location>
</feature>
<reference evidence="15 16" key="1">
    <citation type="submission" date="2020-08" db="EMBL/GenBank/DDBJ databases">
        <title>Winogradskyella ouciana sp. nov., isolated from the hadal seawater of the Mariana Trench.</title>
        <authorList>
            <person name="He X."/>
        </authorList>
    </citation>
    <scope>NUCLEOTIDE SEQUENCE [LARGE SCALE GENOMIC DNA]</scope>
    <source>
        <strain evidence="15 16">KCTC 22026</strain>
    </source>
</reference>
<feature type="domain" description="Thiamine pyrophosphate enzyme TPP-binding" evidence="13">
    <location>
        <begin position="406"/>
        <end position="553"/>
    </location>
</feature>
<dbReference type="Gene3D" id="3.40.50.970">
    <property type="match status" value="2"/>
</dbReference>
<dbReference type="PANTHER" id="PTHR18968:SF13">
    <property type="entry name" value="ACETOLACTATE SYNTHASE CATALYTIC SUBUNIT, MITOCHONDRIAL"/>
    <property type="match status" value="1"/>
</dbReference>
<keyword evidence="10 11" id="KW-0100">Branched-chain amino acid biosynthesis</keyword>
<keyword evidence="6 11" id="KW-0808">Transferase</keyword>
<evidence type="ECO:0000259" key="14">
    <source>
        <dbReference type="Pfam" id="PF02776"/>
    </source>
</evidence>
<evidence type="ECO:0000259" key="13">
    <source>
        <dbReference type="Pfam" id="PF02775"/>
    </source>
</evidence>
<dbReference type="CDD" id="cd02015">
    <property type="entry name" value="TPP_AHAS"/>
    <property type="match status" value="1"/>
</dbReference>
<dbReference type="InterPro" id="IPR011766">
    <property type="entry name" value="TPP_enzyme_TPP-bd"/>
</dbReference>
<evidence type="ECO:0000256" key="11">
    <source>
        <dbReference type="RuleBase" id="RU003591"/>
    </source>
</evidence>
<dbReference type="InterPro" id="IPR029061">
    <property type="entry name" value="THDP-binding"/>
</dbReference>
<evidence type="ECO:0000259" key="12">
    <source>
        <dbReference type="Pfam" id="PF00205"/>
    </source>
</evidence>
<evidence type="ECO:0000256" key="10">
    <source>
        <dbReference type="ARBA" id="ARBA00023304"/>
    </source>
</evidence>
<dbReference type="CDD" id="cd07035">
    <property type="entry name" value="TPP_PYR_POX_like"/>
    <property type="match status" value="1"/>
</dbReference>
<dbReference type="Pfam" id="PF02775">
    <property type="entry name" value="TPP_enzyme_C"/>
    <property type="match status" value="1"/>
</dbReference>
<evidence type="ECO:0000256" key="3">
    <source>
        <dbReference type="ARBA" id="ARBA00007812"/>
    </source>
</evidence>
<keyword evidence="16" id="KW-1185">Reference proteome</keyword>
<dbReference type="InterPro" id="IPR045229">
    <property type="entry name" value="TPP_enz"/>
</dbReference>
<dbReference type="InterPro" id="IPR012846">
    <property type="entry name" value="Acetolactate_synth_lsu"/>
</dbReference>
<evidence type="ECO:0000256" key="8">
    <source>
        <dbReference type="ARBA" id="ARBA00022842"/>
    </source>
</evidence>
<dbReference type="InterPro" id="IPR012000">
    <property type="entry name" value="Thiamin_PyroP_enz_cen_dom"/>
</dbReference>
<feature type="domain" description="Thiamine pyrophosphate enzyme N-terminal TPP-binding" evidence="14">
    <location>
        <begin position="20"/>
        <end position="135"/>
    </location>
</feature>
<evidence type="ECO:0000256" key="4">
    <source>
        <dbReference type="ARBA" id="ARBA00013145"/>
    </source>
</evidence>
<evidence type="ECO:0000256" key="2">
    <source>
        <dbReference type="ARBA" id="ARBA00005025"/>
    </source>
</evidence>
<dbReference type="NCBIfam" id="TIGR00118">
    <property type="entry name" value="acolac_lg"/>
    <property type="match status" value="1"/>
</dbReference>
<protein>
    <recommendedName>
        <fullName evidence="4 11">Acetolactate synthase</fullName>
        <ecNumber evidence="4 11">2.2.1.6</ecNumber>
    </recommendedName>
</protein>
<evidence type="ECO:0000256" key="1">
    <source>
        <dbReference type="ARBA" id="ARBA00004974"/>
    </source>
</evidence>
<dbReference type="Gene3D" id="3.40.50.1220">
    <property type="entry name" value="TPP-binding domain"/>
    <property type="match status" value="1"/>
</dbReference>
<organism evidence="15 16">
    <name type="scientific">Winogradskyella echinorum</name>
    <dbReference type="NCBI Taxonomy" id="538189"/>
    <lineage>
        <taxon>Bacteria</taxon>
        <taxon>Pseudomonadati</taxon>
        <taxon>Bacteroidota</taxon>
        <taxon>Flavobacteriia</taxon>
        <taxon>Flavobacteriales</taxon>
        <taxon>Flavobacteriaceae</taxon>
        <taxon>Winogradskyella</taxon>
    </lineage>
</organism>
<comment type="cofactor">
    <cofactor evidence="11">
        <name>Mg(2+)</name>
        <dbReference type="ChEBI" id="CHEBI:18420"/>
    </cofactor>
    <text evidence="11">Binds 1 Mg(2+) ion per subunit.</text>
</comment>
<evidence type="ECO:0000256" key="5">
    <source>
        <dbReference type="ARBA" id="ARBA00022605"/>
    </source>
</evidence>
<keyword evidence="8 11" id="KW-0460">Magnesium</keyword>
<comment type="pathway">
    <text evidence="1 11">Amino-acid biosynthesis; L-isoleucine biosynthesis; L-isoleucine from 2-oxobutanoate: step 1/4.</text>
</comment>
<dbReference type="EMBL" id="JACOME010000001">
    <property type="protein sequence ID" value="MBC3845242.1"/>
    <property type="molecule type" value="Genomic_DNA"/>
</dbReference>
<evidence type="ECO:0000313" key="16">
    <source>
        <dbReference type="Proteomes" id="UP000607435"/>
    </source>
</evidence>
<gene>
    <name evidence="15" type="primary">ilvB</name>
    <name evidence="15" type="ORF">H6H04_02525</name>
</gene>
<keyword evidence="9 11" id="KW-0786">Thiamine pyrophosphate</keyword>
<evidence type="ECO:0000256" key="7">
    <source>
        <dbReference type="ARBA" id="ARBA00022723"/>
    </source>
</evidence>
<dbReference type="Pfam" id="PF02776">
    <property type="entry name" value="TPP_enzyme_N"/>
    <property type="match status" value="1"/>
</dbReference>
<keyword evidence="5 11" id="KW-0028">Amino-acid biosynthesis</keyword>
<comment type="similarity">
    <text evidence="3 11">Belongs to the TPP enzyme family.</text>
</comment>
<dbReference type="EC" id="2.2.1.6" evidence="4 11"/>
<evidence type="ECO:0000313" key="15">
    <source>
        <dbReference type="EMBL" id="MBC3845242.1"/>
    </source>
</evidence>
<dbReference type="RefSeq" id="WP_186845246.1">
    <property type="nucleotide sequence ID" value="NZ_JACOME010000001.1"/>
</dbReference>
<comment type="pathway">
    <text evidence="2 11">Amino-acid biosynthesis; L-valine biosynthesis; L-valine from pyruvate: step 1/4.</text>
</comment>
<dbReference type="Pfam" id="PF00205">
    <property type="entry name" value="TPP_enzyme_M"/>
    <property type="match status" value="1"/>
</dbReference>
<dbReference type="SUPFAM" id="SSF52467">
    <property type="entry name" value="DHS-like NAD/FAD-binding domain"/>
    <property type="match status" value="1"/>
</dbReference>
<comment type="caution">
    <text evidence="15">The sequence shown here is derived from an EMBL/GenBank/DDBJ whole genome shotgun (WGS) entry which is preliminary data.</text>
</comment>
<comment type="catalytic activity">
    <reaction evidence="11">
        <text>2 pyruvate + H(+) = (2S)-2-acetolactate + CO2</text>
        <dbReference type="Rhea" id="RHEA:25249"/>
        <dbReference type="ChEBI" id="CHEBI:15361"/>
        <dbReference type="ChEBI" id="CHEBI:15378"/>
        <dbReference type="ChEBI" id="CHEBI:16526"/>
        <dbReference type="ChEBI" id="CHEBI:58476"/>
        <dbReference type="EC" id="2.2.1.6"/>
    </reaction>
</comment>
<evidence type="ECO:0000256" key="9">
    <source>
        <dbReference type="ARBA" id="ARBA00023052"/>
    </source>
</evidence>
<evidence type="ECO:0000256" key="6">
    <source>
        <dbReference type="ARBA" id="ARBA00022679"/>
    </source>
</evidence>
<accession>A0ABR6XXK1</accession>
<dbReference type="GO" id="GO:0003984">
    <property type="term" value="F:acetolactate synthase activity"/>
    <property type="evidence" value="ECO:0007669"/>
    <property type="project" value="UniProtKB-EC"/>
</dbReference>
<dbReference type="InterPro" id="IPR029035">
    <property type="entry name" value="DHS-like_NAD/FAD-binding_dom"/>
</dbReference>
<dbReference type="Proteomes" id="UP000607435">
    <property type="component" value="Unassembled WGS sequence"/>
</dbReference>
<dbReference type="InterPro" id="IPR039368">
    <property type="entry name" value="AHAS_TPP"/>
</dbReference>